<comment type="caution">
    <text evidence="12">The sequence shown here is derived from an EMBL/GenBank/DDBJ whole genome shotgun (WGS) entry which is preliminary data.</text>
</comment>
<dbReference type="GO" id="GO:0048193">
    <property type="term" value="P:Golgi vesicle transport"/>
    <property type="evidence" value="ECO:0007669"/>
    <property type="project" value="InterPro"/>
</dbReference>
<proteinExistence type="inferred from homology"/>
<evidence type="ECO:0000259" key="11">
    <source>
        <dbReference type="PROSITE" id="PS50192"/>
    </source>
</evidence>
<dbReference type="Gene3D" id="1.20.5.110">
    <property type="match status" value="1"/>
</dbReference>
<keyword evidence="2" id="KW-0813">Transport</keyword>
<dbReference type="Pfam" id="PF05739">
    <property type="entry name" value="SNARE"/>
    <property type="match status" value="1"/>
</dbReference>
<keyword evidence="7 10" id="KW-0472">Membrane</keyword>
<feature type="domain" description="T-SNARE coiled-coil homology" evidence="11">
    <location>
        <begin position="144"/>
        <end position="206"/>
    </location>
</feature>
<accession>A0A9W8CLH6</accession>
<dbReference type="GO" id="GO:0005484">
    <property type="term" value="F:SNAP receptor activity"/>
    <property type="evidence" value="ECO:0007669"/>
    <property type="project" value="TreeGrafter"/>
</dbReference>
<evidence type="ECO:0000256" key="5">
    <source>
        <dbReference type="ARBA" id="ARBA00022989"/>
    </source>
</evidence>
<dbReference type="GO" id="GO:0000149">
    <property type="term" value="F:SNARE binding"/>
    <property type="evidence" value="ECO:0007669"/>
    <property type="project" value="TreeGrafter"/>
</dbReference>
<dbReference type="GO" id="GO:0006886">
    <property type="term" value="P:intracellular protein transport"/>
    <property type="evidence" value="ECO:0007669"/>
    <property type="project" value="TreeGrafter"/>
</dbReference>
<keyword evidence="6" id="KW-0333">Golgi apparatus</keyword>
<evidence type="ECO:0000256" key="6">
    <source>
        <dbReference type="ARBA" id="ARBA00023034"/>
    </source>
</evidence>
<dbReference type="InterPro" id="IPR010989">
    <property type="entry name" value="SNARE"/>
</dbReference>
<evidence type="ECO:0000256" key="1">
    <source>
        <dbReference type="ARBA" id="ARBA00009063"/>
    </source>
</evidence>
<gene>
    <name evidence="12" type="ORF">LPJ64_001890</name>
</gene>
<dbReference type="GO" id="GO:0031201">
    <property type="term" value="C:SNARE complex"/>
    <property type="evidence" value="ECO:0007669"/>
    <property type="project" value="TreeGrafter"/>
</dbReference>
<evidence type="ECO:0000256" key="3">
    <source>
        <dbReference type="ARBA" id="ARBA00022692"/>
    </source>
</evidence>
<dbReference type="PANTHER" id="PTHR19957">
    <property type="entry name" value="SYNTAXIN"/>
    <property type="match status" value="1"/>
</dbReference>
<reference evidence="12" key="1">
    <citation type="submission" date="2022-07" db="EMBL/GenBank/DDBJ databases">
        <title>Phylogenomic reconstructions and comparative analyses of Kickxellomycotina fungi.</title>
        <authorList>
            <person name="Reynolds N.K."/>
            <person name="Stajich J.E."/>
            <person name="Barry K."/>
            <person name="Grigoriev I.V."/>
            <person name="Crous P."/>
            <person name="Smith M.E."/>
        </authorList>
    </citation>
    <scope>NUCLEOTIDE SEQUENCE</scope>
    <source>
        <strain evidence="12">NBRC 105413</strain>
    </source>
</reference>
<dbReference type="GO" id="GO:0006906">
    <property type="term" value="P:vesicle fusion"/>
    <property type="evidence" value="ECO:0007669"/>
    <property type="project" value="TreeGrafter"/>
</dbReference>
<dbReference type="Pfam" id="PF09177">
    <property type="entry name" value="STX6_10_61_N"/>
    <property type="match status" value="1"/>
</dbReference>
<evidence type="ECO:0000256" key="2">
    <source>
        <dbReference type="ARBA" id="ARBA00022448"/>
    </source>
</evidence>
<sequence length="235" mass="26882">MSDPFLVVQDDVISSFEQARTLLASWQRLNGKRRSPQEENEYQFMTDELHSSLKSINTDLNDLQETIDVARDFPEDYGLTPAKLADRQKFVTDRSKDVDDMRQILNRPAHSQQQRPVPSTSAGGRREQSEQLAVELNDYQGNQQMLLQQQDTHFDAMLGTVRNLHGIASTMNTELDSQAILLDEVDDLVDRTQSKLRSARDKVSRFLQDRGNRSLHIIIILFLAILVLLALIIFT</sequence>
<dbReference type="AlphaFoldDB" id="A0A9W8CLH6"/>
<keyword evidence="13" id="KW-1185">Reference proteome</keyword>
<evidence type="ECO:0000313" key="12">
    <source>
        <dbReference type="EMBL" id="KAJ1646664.1"/>
    </source>
</evidence>
<evidence type="ECO:0000256" key="9">
    <source>
        <dbReference type="SAM" id="MobiDB-lite"/>
    </source>
</evidence>
<dbReference type="Gene3D" id="1.20.58.90">
    <property type="match status" value="1"/>
</dbReference>
<feature type="compositionally biased region" description="Polar residues" evidence="9">
    <location>
        <begin position="109"/>
        <end position="122"/>
    </location>
</feature>
<organism evidence="12 13">
    <name type="scientific">Coemansia asiatica</name>
    <dbReference type="NCBI Taxonomy" id="1052880"/>
    <lineage>
        <taxon>Eukaryota</taxon>
        <taxon>Fungi</taxon>
        <taxon>Fungi incertae sedis</taxon>
        <taxon>Zoopagomycota</taxon>
        <taxon>Kickxellomycotina</taxon>
        <taxon>Kickxellomycetes</taxon>
        <taxon>Kickxellales</taxon>
        <taxon>Kickxellaceae</taxon>
        <taxon>Coemansia</taxon>
    </lineage>
</organism>
<dbReference type="EMBL" id="JANBOH010000053">
    <property type="protein sequence ID" value="KAJ1646664.1"/>
    <property type="molecule type" value="Genomic_DNA"/>
</dbReference>
<name>A0A9W8CLH6_9FUNG</name>
<feature type="transmembrane region" description="Helical" evidence="10">
    <location>
        <begin position="215"/>
        <end position="234"/>
    </location>
</feature>
<evidence type="ECO:0000256" key="7">
    <source>
        <dbReference type="ARBA" id="ARBA00023136"/>
    </source>
</evidence>
<dbReference type="GO" id="GO:0048278">
    <property type="term" value="P:vesicle docking"/>
    <property type="evidence" value="ECO:0007669"/>
    <property type="project" value="TreeGrafter"/>
</dbReference>
<comment type="subcellular location">
    <subcellularLocation>
        <location evidence="8">Golgi apparatus</location>
        <location evidence="8">trans-Golgi network membrane</location>
        <topology evidence="8">Single-pass type IV membrane protein</topology>
    </subcellularLocation>
</comment>
<dbReference type="InterPro" id="IPR015260">
    <property type="entry name" value="Syntaxin-6/10/61_N"/>
</dbReference>
<dbReference type="CDD" id="cd15851">
    <property type="entry name" value="SNARE_Syntaxin6"/>
    <property type="match status" value="1"/>
</dbReference>
<dbReference type="PROSITE" id="PS50192">
    <property type="entry name" value="T_SNARE"/>
    <property type="match status" value="1"/>
</dbReference>
<dbReference type="Proteomes" id="UP001145021">
    <property type="component" value="Unassembled WGS sequence"/>
</dbReference>
<evidence type="ECO:0000256" key="10">
    <source>
        <dbReference type="SAM" id="Phobius"/>
    </source>
</evidence>
<comment type="similarity">
    <text evidence="1">Belongs to the syntaxin family.</text>
</comment>
<feature type="region of interest" description="Disordered" evidence="9">
    <location>
        <begin position="105"/>
        <end position="129"/>
    </location>
</feature>
<dbReference type="CDD" id="cd21443">
    <property type="entry name" value="SNARE_NTD_STX6_STX10"/>
    <property type="match status" value="1"/>
</dbReference>
<dbReference type="SUPFAM" id="SSF47661">
    <property type="entry name" value="t-snare proteins"/>
    <property type="match status" value="1"/>
</dbReference>
<dbReference type="SMART" id="SM00397">
    <property type="entry name" value="t_SNARE"/>
    <property type="match status" value="1"/>
</dbReference>
<keyword evidence="5 10" id="KW-1133">Transmembrane helix</keyword>
<dbReference type="FunFam" id="1.20.58.90:FF:000004">
    <property type="entry name" value="Syntaxin 10"/>
    <property type="match status" value="1"/>
</dbReference>
<evidence type="ECO:0000256" key="8">
    <source>
        <dbReference type="ARBA" id="ARBA00037801"/>
    </source>
</evidence>
<evidence type="ECO:0000256" key="4">
    <source>
        <dbReference type="ARBA" id="ARBA00022927"/>
    </source>
</evidence>
<dbReference type="GO" id="GO:0005794">
    <property type="term" value="C:Golgi apparatus"/>
    <property type="evidence" value="ECO:0007669"/>
    <property type="project" value="UniProtKB-SubCell"/>
</dbReference>
<keyword evidence="3 10" id="KW-0812">Transmembrane</keyword>
<dbReference type="InterPro" id="IPR045242">
    <property type="entry name" value="Syntaxin"/>
</dbReference>
<dbReference type="InterPro" id="IPR000727">
    <property type="entry name" value="T_SNARE_dom"/>
</dbReference>
<keyword evidence="4" id="KW-0653">Protein transport</keyword>
<evidence type="ECO:0000313" key="13">
    <source>
        <dbReference type="Proteomes" id="UP001145021"/>
    </source>
</evidence>
<protein>
    <recommendedName>
        <fullName evidence="11">t-SNARE coiled-coil homology domain-containing protein</fullName>
    </recommendedName>
</protein>
<dbReference type="SUPFAM" id="SSF58038">
    <property type="entry name" value="SNARE fusion complex"/>
    <property type="match status" value="1"/>
</dbReference>